<keyword evidence="3" id="KW-1185">Reference proteome</keyword>
<evidence type="ECO:0000256" key="1">
    <source>
        <dbReference type="SAM" id="Phobius"/>
    </source>
</evidence>
<organism evidence="2 3">
    <name type="scientific">Elysia marginata</name>
    <dbReference type="NCBI Taxonomy" id="1093978"/>
    <lineage>
        <taxon>Eukaryota</taxon>
        <taxon>Metazoa</taxon>
        <taxon>Spiralia</taxon>
        <taxon>Lophotrochozoa</taxon>
        <taxon>Mollusca</taxon>
        <taxon>Gastropoda</taxon>
        <taxon>Heterobranchia</taxon>
        <taxon>Euthyneura</taxon>
        <taxon>Panpulmonata</taxon>
        <taxon>Sacoglossa</taxon>
        <taxon>Placobranchoidea</taxon>
        <taxon>Plakobranchidae</taxon>
        <taxon>Elysia</taxon>
    </lineage>
</organism>
<gene>
    <name evidence="2" type="ORF">ElyMa_005961700</name>
</gene>
<reference evidence="2 3" key="1">
    <citation type="journal article" date="2021" name="Elife">
        <title>Chloroplast acquisition without the gene transfer in kleptoplastic sea slugs, Plakobranchus ocellatus.</title>
        <authorList>
            <person name="Maeda T."/>
            <person name="Takahashi S."/>
            <person name="Yoshida T."/>
            <person name="Shimamura S."/>
            <person name="Takaki Y."/>
            <person name="Nagai Y."/>
            <person name="Toyoda A."/>
            <person name="Suzuki Y."/>
            <person name="Arimoto A."/>
            <person name="Ishii H."/>
            <person name="Satoh N."/>
            <person name="Nishiyama T."/>
            <person name="Hasebe M."/>
            <person name="Maruyama T."/>
            <person name="Minagawa J."/>
            <person name="Obokata J."/>
            <person name="Shigenobu S."/>
        </authorList>
    </citation>
    <scope>NUCLEOTIDE SEQUENCE [LARGE SCALE GENOMIC DNA]</scope>
</reference>
<protein>
    <recommendedName>
        <fullName evidence="4">Secreted protein</fullName>
    </recommendedName>
</protein>
<dbReference type="Proteomes" id="UP000762676">
    <property type="component" value="Unassembled WGS sequence"/>
</dbReference>
<dbReference type="EMBL" id="BMAT01011964">
    <property type="protein sequence ID" value="GFR82847.1"/>
    <property type="molecule type" value="Genomic_DNA"/>
</dbReference>
<accession>A0AAV4GBR3</accession>
<proteinExistence type="predicted"/>
<keyword evidence="1" id="KW-0812">Transmembrane</keyword>
<evidence type="ECO:0000313" key="2">
    <source>
        <dbReference type="EMBL" id="GFR82847.1"/>
    </source>
</evidence>
<feature type="transmembrane region" description="Helical" evidence="1">
    <location>
        <begin position="6"/>
        <end position="32"/>
    </location>
</feature>
<name>A0AAV4GBR3_9GAST</name>
<evidence type="ECO:0008006" key="4">
    <source>
        <dbReference type="Google" id="ProtNLM"/>
    </source>
</evidence>
<evidence type="ECO:0000313" key="3">
    <source>
        <dbReference type="Proteomes" id="UP000762676"/>
    </source>
</evidence>
<dbReference type="AlphaFoldDB" id="A0AAV4GBR3"/>
<keyword evidence="1" id="KW-0472">Membrane</keyword>
<comment type="caution">
    <text evidence="2">The sequence shown here is derived from an EMBL/GenBank/DDBJ whole genome shotgun (WGS) entry which is preliminary data.</text>
</comment>
<keyword evidence="1" id="KW-1133">Transmembrane helix</keyword>
<sequence length="108" mass="11644">MVIVAIEAVVVVVFVVVIVKVATVLVIVVVVVEVEAVTIEEVVVEVAVAVVYQIRGNIRDGAVDNSKGAAIRDVRSACVYHTQSHYPDTGPTRLNTESIMPDTRRITC</sequence>